<dbReference type="PANTHER" id="PTHR46128">
    <property type="entry name" value="MITOCHONDRIAL GROUP I INTRON SPLICING FACTOR CCM1"/>
    <property type="match status" value="1"/>
</dbReference>
<evidence type="ECO:0000256" key="3">
    <source>
        <dbReference type="PROSITE-ProRule" id="PRU00708"/>
    </source>
</evidence>
<dbReference type="Pfam" id="PF13041">
    <property type="entry name" value="PPR_2"/>
    <property type="match status" value="2"/>
</dbReference>
<feature type="repeat" description="PPR" evidence="3">
    <location>
        <begin position="45"/>
        <end position="79"/>
    </location>
</feature>
<dbReference type="SUPFAM" id="SSF81901">
    <property type="entry name" value="HCP-like"/>
    <property type="match status" value="1"/>
</dbReference>
<dbReference type="InterPro" id="IPR050872">
    <property type="entry name" value="PPR_P_subfamily"/>
</dbReference>
<evidence type="ECO:0008006" key="6">
    <source>
        <dbReference type="Google" id="ProtNLM"/>
    </source>
</evidence>
<sequence>MKMENVKPNHEALSVVVWAYADSGQVDQALDMYYYVIGLCDCGPDVFAFNSLLALLVDCKKIETARKLYDEMCKREYGANNYSTCIIAKGLCKEGKVEEAIKLIEERFEERCVPNIVFCNTLIDGYCKRGDVESANKLFRELKRKGFVPTLETYGVMVNGFCKEGSFKAIDRPCSHSTFKISLPNTQLILPTADPKAIPPTADPKAIPLTAQQCQTEP</sequence>
<dbReference type="AlphaFoldDB" id="A0AAE0DZQ0"/>
<protein>
    <recommendedName>
        <fullName evidence="6">Pentatricopeptide repeat-containing protein</fullName>
    </recommendedName>
</protein>
<dbReference type="PROSITE" id="PS51375">
    <property type="entry name" value="PPR"/>
    <property type="match status" value="3"/>
</dbReference>
<keyword evidence="5" id="KW-1185">Reference proteome</keyword>
<dbReference type="Gene3D" id="1.25.40.10">
    <property type="entry name" value="Tetratricopeptide repeat domain"/>
    <property type="match status" value="2"/>
</dbReference>
<keyword evidence="2" id="KW-0677">Repeat</keyword>
<evidence type="ECO:0000313" key="4">
    <source>
        <dbReference type="EMBL" id="KAK3198955.1"/>
    </source>
</evidence>
<evidence type="ECO:0000256" key="1">
    <source>
        <dbReference type="ARBA" id="ARBA00007626"/>
    </source>
</evidence>
<comment type="similarity">
    <text evidence="1">Belongs to the PPR family. P subfamily.</text>
</comment>
<accession>A0AAE0DZQ0</accession>
<dbReference type="Proteomes" id="UP001281410">
    <property type="component" value="Unassembled WGS sequence"/>
</dbReference>
<feature type="repeat" description="PPR" evidence="3">
    <location>
        <begin position="80"/>
        <end position="114"/>
    </location>
</feature>
<dbReference type="NCBIfam" id="TIGR00756">
    <property type="entry name" value="PPR"/>
    <property type="match status" value="3"/>
</dbReference>
<comment type="caution">
    <text evidence="4">The sequence shown here is derived from an EMBL/GenBank/DDBJ whole genome shotgun (WGS) entry which is preliminary data.</text>
</comment>
<evidence type="ECO:0000256" key="2">
    <source>
        <dbReference type="ARBA" id="ARBA00022737"/>
    </source>
</evidence>
<evidence type="ECO:0000313" key="5">
    <source>
        <dbReference type="Proteomes" id="UP001281410"/>
    </source>
</evidence>
<feature type="repeat" description="PPR" evidence="3">
    <location>
        <begin position="115"/>
        <end position="149"/>
    </location>
</feature>
<proteinExistence type="inferred from homology"/>
<dbReference type="EMBL" id="JANJYJ010000007">
    <property type="protein sequence ID" value="KAK3198955.1"/>
    <property type="molecule type" value="Genomic_DNA"/>
</dbReference>
<dbReference type="InterPro" id="IPR011990">
    <property type="entry name" value="TPR-like_helical_dom_sf"/>
</dbReference>
<organism evidence="4 5">
    <name type="scientific">Dipteronia sinensis</name>
    <dbReference type="NCBI Taxonomy" id="43782"/>
    <lineage>
        <taxon>Eukaryota</taxon>
        <taxon>Viridiplantae</taxon>
        <taxon>Streptophyta</taxon>
        <taxon>Embryophyta</taxon>
        <taxon>Tracheophyta</taxon>
        <taxon>Spermatophyta</taxon>
        <taxon>Magnoliopsida</taxon>
        <taxon>eudicotyledons</taxon>
        <taxon>Gunneridae</taxon>
        <taxon>Pentapetalae</taxon>
        <taxon>rosids</taxon>
        <taxon>malvids</taxon>
        <taxon>Sapindales</taxon>
        <taxon>Sapindaceae</taxon>
        <taxon>Hippocastanoideae</taxon>
        <taxon>Acereae</taxon>
        <taxon>Dipteronia</taxon>
    </lineage>
</organism>
<name>A0AAE0DZQ0_9ROSI</name>
<gene>
    <name evidence="4" type="ORF">Dsin_022370</name>
</gene>
<dbReference type="PANTHER" id="PTHR46128:SF211">
    <property type="entry name" value="PENTACOTRIPEPTIDE-REPEAT REGION OF PRORP DOMAIN-CONTAINING PROTEIN"/>
    <property type="match status" value="1"/>
</dbReference>
<reference evidence="4" key="1">
    <citation type="journal article" date="2023" name="Plant J.">
        <title>Genome sequences and population genomics provide insights into the demographic history, inbreeding, and mutation load of two 'living fossil' tree species of Dipteronia.</title>
        <authorList>
            <person name="Feng Y."/>
            <person name="Comes H.P."/>
            <person name="Chen J."/>
            <person name="Zhu S."/>
            <person name="Lu R."/>
            <person name="Zhang X."/>
            <person name="Li P."/>
            <person name="Qiu J."/>
            <person name="Olsen K.M."/>
            <person name="Qiu Y."/>
        </authorList>
    </citation>
    <scope>NUCLEOTIDE SEQUENCE</scope>
    <source>
        <strain evidence="4">NBL</strain>
    </source>
</reference>
<dbReference type="InterPro" id="IPR002885">
    <property type="entry name" value="PPR_rpt"/>
</dbReference>